<name>A0A078I5E2_BRANA</name>
<sequence length="97" mass="11569">MKIYLLYKLNLSLVYLICMLVYSKYPNGLRPSNYWEKKRKITLISCSGEINCSRKMKRNILYISKSFPSHTGRWITCRRWRNDIMLIHVVHGQGSIK</sequence>
<proteinExistence type="predicted"/>
<dbReference type="Pfam" id="PF06449">
    <property type="entry name" value="YMF19_C"/>
    <property type="match status" value="1"/>
</dbReference>
<dbReference type="AlphaFoldDB" id="A0A078I5E2"/>
<dbReference type="PaxDb" id="3708-A0A078I5E2"/>
<feature type="domain" description="ATP synthase YMF19 uncharacterised C-terminal" evidence="1">
    <location>
        <begin position="37"/>
        <end position="78"/>
    </location>
</feature>
<reference evidence="2 3" key="1">
    <citation type="journal article" date="2014" name="Science">
        <title>Plant genetics. Early allopolyploid evolution in the post-Neolithic Brassica napus oilseed genome.</title>
        <authorList>
            <person name="Chalhoub B."/>
            <person name="Denoeud F."/>
            <person name="Liu S."/>
            <person name="Parkin I.A."/>
            <person name="Tang H."/>
            <person name="Wang X."/>
            <person name="Chiquet J."/>
            <person name="Belcram H."/>
            <person name="Tong C."/>
            <person name="Samans B."/>
            <person name="Correa M."/>
            <person name="Da Silva C."/>
            <person name="Just J."/>
            <person name="Falentin C."/>
            <person name="Koh C.S."/>
            <person name="Le Clainche I."/>
            <person name="Bernard M."/>
            <person name="Bento P."/>
            <person name="Noel B."/>
            <person name="Labadie K."/>
            <person name="Alberti A."/>
            <person name="Charles M."/>
            <person name="Arnaud D."/>
            <person name="Guo H."/>
            <person name="Daviaud C."/>
            <person name="Alamery S."/>
            <person name="Jabbari K."/>
            <person name="Zhao M."/>
            <person name="Edger P.P."/>
            <person name="Chelaifa H."/>
            <person name="Tack D."/>
            <person name="Lassalle G."/>
            <person name="Mestiri I."/>
            <person name="Schnel N."/>
            <person name="Le Paslier M.C."/>
            <person name="Fan G."/>
            <person name="Renault V."/>
            <person name="Bayer P.E."/>
            <person name="Golicz A.A."/>
            <person name="Manoli S."/>
            <person name="Lee T.H."/>
            <person name="Thi V.H."/>
            <person name="Chalabi S."/>
            <person name="Hu Q."/>
            <person name="Fan C."/>
            <person name="Tollenaere R."/>
            <person name="Lu Y."/>
            <person name="Battail C."/>
            <person name="Shen J."/>
            <person name="Sidebottom C.H."/>
            <person name="Wang X."/>
            <person name="Canaguier A."/>
            <person name="Chauveau A."/>
            <person name="Berard A."/>
            <person name="Deniot G."/>
            <person name="Guan M."/>
            <person name="Liu Z."/>
            <person name="Sun F."/>
            <person name="Lim Y.P."/>
            <person name="Lyons E."/>
            <person name="Town C.D."/>
            <person name="Bancroft I."/>
            <person name="Wang X."/>
            <person name="Meng J."/>
            <person name="Ma J."/>
            <person name="Pires J.C."/>
            <person name="King G.J."/>
            <person name="Brunel D."/>
            <person name="Delourme R."/>
            <person name="Renard M."/>
            <person name="Aury J.M."/>
            <person name="Adams K.L."/>
            <person name="Batley J."/>
            <person name="Snowdon R.J."/>
            <person name="Tost J."/>
            <person name="Edwards D."/>
            <person name="Zhou Y."/>
            <person name="Hua W."/>
            <person name="Sharpe A.G."/>
            <person name="Paterson A.H."/>
            <person name="Guan C."/>
            <person name="Wincker P."/>
        </authorList>
    </citation>
    <scope>NUCLEOTIDE SEQUENCE [LARGE SCALE GENOMIC DNA]</scope>
    <source>
        <strain evidence="3">cv. Darmor-bzh</strain>
    </source>
</reference>
<dbReference type="STRING" id="3708.A0A078I5E2"/>
<protein>
    <submittedName>
        <fullName evidence="2">BnaA06g09670D protein</fullName>
    </submittedName>
</protein>
<accession>A0A078I5E2</accession>
<dbReference type="InterPro" id="IPR009455">
    <property type="entry name" value="YMF19"/>
</dbReference>
<evidence type="ECO:0000313" key="2">
    <source>
        <dbReference type="EMBL" id="CDY45297.1"/>
    </source>
</evidence>
<dbReference type="EMBL" id="LK032619">
    <property type="protein sequence ID" value="CDY45297.1"/>
    <property type="molecule type" value="Genomic_DNA"/>
</dbReference>
<dbReference type="Proteomes" id="UP000028999">
    <property type="component" value="Unassembled WGS sequence"/>
</dbReference>
<dbReference type="GO" id="GO:0016020">
    <property type="term" value="C:membrane"/>
    <property type="evidence" value="ECO:0007669"/>
    <property type="project" value="InterPro"/>
</dbReference>
<gene>
    <name evidence="2" type="primary">BnaA06g09670D</name>
    <name evidence="2" type="ORF">GSBRNA2T00081743001</name>
</gene>
<organism evidence="2 3">
    <name type="scientific">Brassica napus</name>
    <name type="common">Rape</name>
    <dbReference type="NCBI Taxonomy" id="3708"/>
    <lineage>
        <taxon>Eukaryota</taxon>
        <taxon>Viridiplantae</taxon>
        <taxon>Streptophyta</taxon>
        <taxon>Embryophyta</taxon>
        <taxon>Tracheophyta</taxon>
        <taxon>Spermatophyta</taxon>
        <taxon>Magnoliopsida</taxon>
        <taxon>eudicotyledons</taxon>
        <taxon>Gunneridae</taxon>
        <taxon>Pentapetalae</taxon>
        <taxon>rosids</taxon>
        <taxon>malvids</taxon>
        <taxon>Brassicales</taxon>
        <taxon>Brassicaceae</taxon>
        <taxon>Brassiceae</taxon>
        <taxon>Brassica</taxon>
    </lineage>
</organism>
<dbReference type="OMA" id="RWITCRR"/>
<evidence type="ECO:0000313" key="3">
    <source>
        <dbReference type="Proteomes" id="UP000028999"/>
    </source>
</evidence>
<dbReference type="GO" id="GO:0005739">
    <property type="term" value="C:mitochondrion"/>
    <property type="evidence" value="ECO:0007669"/>
    <property type="project" value="InterPro"/>
</dbReference>
<evidence type="ECO:0000259" key="1">
    <source>
        <dbReference type="Pfam" id="PF06449"/>
    </source>
</evidence>
<dbReference type="Gramene" id="CDY45297">
    <property type="protein sequence ID" value="CDY45297"/>
    <property type="gene ID" value="GSBRNA2T00081743001"/>
</dbReference>
<keyword evidence="3" id="KW-1185">Reference proteome</keyword>